<evidence type="ECO:0000313" key="1">
    <source>
        <dbReference type="EMBL" id="KEH25797.1"/>
    </source>
</evidence>
<name>A0A072U7Z1_MEDTR</name>
<dbReference type="EMBL" id="CM001222">
    <property type="protein sequence ID" value="KEH25797.1"/>
    <property type="molecule type" value="Genomic_DNA"/>
</dbReference>
<organism evidence="1 4">
    <name type="scientific">Medicago truncatula</name>
    <name type="common">Barrel medic</name>
    <name type="synonym">Medicago tribuloides</name>
    <dbReference type="NCBI Taxonomy" id="3880"/>
    <lineage>
        <taxon>Eukaryota</taxon>
        <taxon>Viridiplantae</taxon>
        <taxon>Streptophyta</taxon>
        <taxon>Embryophyta</taxon>
        <taxon>Tracheophyta</taxon>
        <taxon>Spermatophyta</taxon>
        <taxon>Magnoliopsida</taxon>
        <taxon>eudicotyledons</taxon>
        <taxon>Gunneridae</taxon>
        <taxon>Pentapetalae</taxon>
        <taxon>rosids</taxon>
        <taxon>fabids</taxon>
        <taxon>Fabales</taxon>
        <taxon>Fabaceae</taxon>
        <taxon>Papilionoideae</taxon>
        <taxon>50 kb inversion clade</taxon>
        <taxon>NPAAA clade</taxon>
        <taxon>Hologalegina</taxon>
        <taxon>IRL clade</taxon>
        <taxon>Trifolieae</taxon>
        <taxon>Medicago</taxon>
    </lineage>
</organism>
<proteinExistence type="predicted"/>
<evidence type="ECO:0000313" key="2">
    <source>
        <dbReference type="EMBL" id="RHN50969.1"/>
    </source>
</evidence>
<dbReference type="Gene3D" id="3.50.50.60">
    <property type="entry name" value="FAD/NAD(P)-binding domain"/>
    <property type="match status" value="2"/>
</dbReference>
<dbReference type="HOGENOM" id="CLU_3053425_0_0_1"/>
<dbReference type="InterPro" id="IPR036188">
    <property type="entry name" value="FAD/NAD-bd_sf"/>
</dbReference>
<reference evidence="2" key="4">
    <citation type="journal article" date="2018" name="Nat. Plants">
        <title>Whole-genome landscape of Medicago truncatula symbiotic genes.</title>
        <authorList>
            <person name="Pecrix Y."/>
            <person name="Gamas P."/>
            <person name="Carrere S."/>
        </authorList>
    </citation>
    <scope>NUCLEOTIDE SEQUENCE</scope>
    <source>
        <tissue evidence="2">Leaves</tissue>
    </source>
</reference>
<gene>
    <name evidence="1" type="ordered locus">MTR_6g034475</name>
    <name evidence="2" type="ORF">MtrunA17_Chr6g0463311</name>
</gene>
<dbReference type="GO" id="GO:0004791">
    <property type="term" value="F:thioredoxin-disulfide reductase (NADPH) activity"/>
    <property type="evidence" value="ECO:0007669"/>
    <property type="project" value="UniProtKB-EC"/>
</dbReference>
<sequence>MSVDLATETVGKWLPFTGSGDGPSSYWNRGISAYDVFDSAAPIFRNKPLAVIGG</sequence>
<evidence type="ECO:0000313" key="4">
    <source>
        <dbReference type="Proteomes" id="UP000002051"/>
    </source>
</evidence>
<dbReference type="STRING" id="3880.A0A072U7Z1"/>
<dbReference type="EMBL" id="PSQE01000006">
    <property type="protein sequence ID" value="RHN50969.1"/>
    <property type="molecule type" value="Genomic_DNA"/>
</dbReference>
<dbReference type="EC" id="1.8.1.9" evidence="2"/>
<accession>A0A072U7Z1</accession>
<keyword evidence="2" id="KW-0560">Oxidoreductase</keyword>
<dbReference type="Proteomes" id="UP000265566">
    <property type="component" value="Chromosome 6"/>
</dbReference>
<dbReference type="Gramene" id="rna35327">
    <property type="protein sequence ID" value="RHN50969.1"/>
    <property type="gene ID" value="gene35327"/>
</dbReference>
<dbReference type="Proteomes" id="UP000002051">
    <property type="component" value="Chromosome 6"/>
</dbReference>
<evidence type="ECO:0000313" key="3">
    <source>
        <dbReference type="EnsemblPlants" id="KEH25797"/>
    </source>
</evidence>
<reference evidence="3" key="3">
    <citation type="submission" date="2015-04" db="UniProtKB">
        <authorList>
            <consortium name="EnsemblPlants"/>
        </authorList>
    </citation>
    <scope>IDENTIFICATION</scope>
    <source>
        <strain evidence="3">cv. Jemalong A17</strain>
    </source>
</reference>
<reference evidence="1 4" key="1">
    <citation type="journal article" date="2011" name="Nature">
        <title>The Medicago genome provides insight into the evolution of rhizobial symbioses.</title>
        <authorList>
            <person name="Young N.D."/>
            <person name="Debelle F."/>
            <person name="Oldroyd G.E."/>
            <person name="Geurts R."/>
            <person name="Cannon S.B."/>
            <person name="Udvardi M.K."/>
            <person name="Benedito V.A."/>
            <person name="Mayer K.F."/>
            <person name="Gouzy J."/>
            <person name="Schoof H."/>
            <person name="Van de Peer Y."/>
            <person name="Proost S."/>
            <person name="Cook D.R."/>
            <person name="Meyers B.C."/>
            <person name="Spannagl M."/>
            <person name="Cheung F."/>
            <person name="De Mita S."/>
            <person name="Krishnakumar V."/>
            <person name="Gundlach H."/>
            <person name="Zhou S."/>
            <person name="Mudge J."/>
            <person name="Bharti A.K."/>
            <person name="Murray J.D."/>
            <person name="Naoumkina M.A."/>
            <person name="Rosen B."/>
            <person name="Silverstein K.A."/>
            <person name="Tang H."/>
            <person name="Rombauts S."/>
            <person name="Zhao P.X."/>
            <person name="Zhou P."/>
            <person name="Barbe V."/>
            <person name="Bardou P."/>
            <person name="Bechner M."/>
            <person name="Bellec A."/>
            <person name="Berger A."/>
            <person name="Berges H."/>
            <person name="Bidwell S."/>
            <person name="Bisseling T."/>
            <person name="Choisne N."/>
            <person name="Couloux A."/>
            <person name="Denny R."/>
            <person name="Deshpande S."/>
            <person name="Dai X."/>
            <person name="Doyle J.J."/>
            <person name="Dudez A.M."/>
            <person name="Farmer A.D."/>
            <person name="Fouteau S."/>
            <person name="Franken C."/>
            <person name="Gibelin C."/>
            <person name="Gish J."/>
            <person name="Goldstein S."/>
            <person name="Gonzalez A.J."/>
            <person name="Green P.J."/>
            <person name="Hallab A."/>
            <person name="Hartog M."/>
            <person name="Hua A."/>
            <person name="Humphray S.J."/>
            <person name="Jeong D.H."/>
            <person name="Jing Y."/>
            <person name="Jocker A."/>
            <person name="Kenton S.M."/>
            <person name="Kim D.J."/>
            <person name="Klee K."/>
            <person name="Lai H."/>
            <person name="Lang C."/>
            <person name="Lin S."/>
            <person name="Macmil S.L."/>
            <person name="Magdelenat G."/>
            <person name="Matthews L."/>
            <person name="McCorrison J."/>
            <person name="Monaghan E.L."/>
            <person name="Mun J.H."/>
            <person name="Najar F.Z."/>
            <person name="Nicholson C."/>
            <person name="Noirot C."/>
            <person name="O'Bleness M."/>
            <person name="Paule C.R."/>
            <person name="Poulain J."/>
            <person name="Prion F."/>
            <person name="Qin B."/>
            <person name="Qu C."/>
            <person name="Retzel E.F."/>
            <person name="Riddle C."/>
            <person name="Sallet E."/>
            <person name="Samain S."/>
            <person name="Samson N."/>
            <person name="Sanders I."/>
            <person name="Saurat O."/>
            <person name="Scarpelli C."/>
            <person name="Schiex T."/>
            <person name="Segurens B."/>
            <person name="Severin A.J."/>
            <person name="Sherrier D.J."/>
            <person name="Shi R."/>
            <person name="Sims S."/>
            <person name="Singer S.R."/>
            <person name="Sinharoy S."/>
            <person name="Sterck L."/>
            <person name="Viollet A."/>
            <person name="Wang B.B."/>
            <person name="Wang K."/>
            <person name="Wang M."/>
            <person name="Wang X."/>
            <person name="Warfsmann J."/>
            <person name="Weissenbach J."/>
            <person name="White D.D."/>
            <person name="White J.D."/>
            <person name="Wiley G.B."/>
            <person name="Wincker P."/>
            <person name="Xing Y."/>
            <person name="Yang L."/>
            <person name="Yao Z."/>
            <person name="Ying F."/>
            <person name="Zhai J."/>
            <person name="Zhou L."/>
            <person name="Zuber A."/>
            <person name="Denarie J."/>
            <person name="Dixon R.A."/>
            <person name="May G.D."/>
            <person name="Schwartz D.C."/>
            <person name="Rogers J."/>
            <person name="Quetier F."/>
            <person name="Town C.D."/>
            <person name="Roe B.A."/>
        </authorList>
    </citation>
    <scope>NUCLEOTIDE SEQUENCE [LARGE SCALE GENOMIC DNA]</scope>
    <source>
        <strain evidence="1">A17</strain>
        <strain evidence="3 4">cv. Jemalong A17</strain>
    </source>
</reference>
<keyword evidence="4" id="KW-1185">Reference proteome</keyword>
<dbReference type="AlphaFoldDB" id="A0A072U7Z1"/>
<reference evidence="1 4" key="2">
    <citation type="journal article" date="2014" name="BMC Genomics">
        <title>An improved genome release (version Mt4.0) for the model legume Medicago truncatula.</title>
        <authorList>
            <person name="Tang H."/>
            <person name="Krishnakumar V."/>
            <person name="Bidwell S."/>
            <person name="Rosen B."/>
            <person name="Chan A."/>
            <person name="Zhou S."/>
            <person name="Gentzbittel L."/>
            <person name="Childs K.L."/>
            <person name="Yandell M."/>
            <person name="Gundlach H."/>
            <person name="Mayer K.F."/>
            <person name="Schwartz D.C."/>
            <person name="Town C.D."/>
        </authorList>
    </citation>
    <scope>GENOME REANNOTATION</scope>
    <source>
        <strain evidence="1">A17</strain>
        <strain evidence="3 4">cv. Jemalong A17</strain>
    </source>
</reference>
<protein>
    <submittedName>
        <fullName evidence="1">NADPH-dependent thioredoxin reductase A</fullName>
    </submittedName>
    <submittedName>
        <fullName evidence="2">Putative thioredoxin-disulfide reductase</fullName>
        <ecNumber evidence="2">1.8.1.9</ecNumber>
    </submittedName>
</protein>
<dbReference type="EnsemblPlants" id="KEH25797">
    <property type="protein sequence ID" value="KEH25797"/>
    <property type="gene ID" value="MTR_6g034475"/>
</dbReference>